<reference evidence="2" key="1">
    <citation type="submission" date="2022-11" db="UniProtKB">
        <authorList>
            <consortium name="WormBaseParasite"/>
        </authorList>
    </citation>
    <scope>IDENTIFICATION</scope>
</reference>
<organism evidence="1 2">
    <name type="scientific">Plectus sambesii</name>
    <dbReference type="NCBI Taxonomy" id="2011161"/>
    <lineage>
        <taxon>Eukaryota</taxon>
        <taxon>Metazoa</taxon>
        <taxon>Ecdysozoa</taxon>
        <taxon>Nematoda</taxon>
        <taxon>Chromadorea</taxon>
        <taxon>Plectida</taxon>
        <taxon>Plectina</taxon>
        <taxon>Plectoidea</taxon>
        <taxon>Plectidae</taxon>
        <taxon>Plectus</taxon>
    </lineage>
</organism>
<sequence length="98" mass="10964">MNDSLTVASSDQSYSSDTCDDERKALESVCECQSSNNDIFFLLAQLRIDKHDKCDQKIANRQYAPLNAIKNEAVDKSSDLFIGDILNQQAIASIHNYC</sequence>
<proteinExistence type="predicted"/>
<keyword evidence="1" id="KW-1185">Reference proteome</keyword>
<evidence type="ECO:0000313" key="1">
    <source>
        <dbReference type="Proteomes" id="UP000887566"/>
    </source>
</evidence>
<accession>A0A914WLQ7</accession>
<name>A0A914WLQ7_9BILA</name>
<protein>
    <submittedName>
        <fullName evidence="2">Uncharacterized protein</fullName>
    </submittedName>
</protein>
<dbReference type="AlphaFoldDB" id="A0A914WLQ7"/>
<evidence type="ECO:0000313" key="2">
    <source>
        <dbReference type="WBParaSite" id="PSAMB.scaffold4229size15262.g23763.t1"/>
    </source>
</evidence>
<dbReference type="WBParaSite" id="PSAMB.scaffold4229size15262.g23763.t1">
    <property type="protein sequence ID" value="PSAMB.scaffold4229size15262.g23763.t1"/>
    <property type="gene ID" value="PSAMB.scaffold4229size15262.g23763"/>
</dbReference>
<dbReference type="Proteomes" id="UP000887566">
    <property type="component" value="Unplaced"/>
</dbReference>